<dbReference type="Proteomes" id="UP001597314">
    <property type="component" value="Unassembled WGS sequence"/>
</dbReference>
<dbReference type="InterPro" id="IPR006450">
    <property type="entry name" value="Phage_HK97_gp6-like"/>
</dbReference>
<dbReference type="CDD" id="cd08054">
    <property type="entry name" value="gp6"/>
    <property type="match status" value="1"/>
</dbReference>
<name>A0ABW5AGQ6_9BRAD</name>
<dbReference type="Gene3D" id="1.10.3230.30">
    <property type="entry name" value="Phage gp6-like head-tail connector protein"/>
    <property type="match status" value="1"/>
</dbReference>
<dbReference type="EMBL" id="JBHUIW010000003">
    <property type="protein sequence ID" value="MFD2181400.1"/>
    <property type="molecule type" value="Genomic_DNA"/>
</dbReference>
<dbReference type="Pfam" id="PF05135">
    <property type="entry name" value="Phage_connect_1"/>
    <property type="match status" value="1"/>
</dbReference>
<accession>A0ABW5AGQ6</accession>
<proteinExistence type="predicted"/>
<dbReference type="InterPro" id="IPR011738">
    <property type="entry name" value="Phage_CHP"/>
</dbReference>
<dbReference type="NCBIfam" id="TIGR01560">
    <property type="entry name" value="put_DNA_pack"/>
    <property type="match status" value="1"/>
</dbReference>
<dbReference type="InterPro" id="IPR021146">
    <property type="entry name" value="Phage_gp6-like_head-tail"/>
</dbReference>
<evidence type="ECO:0000313" key="1">
    <source>
        <dbReference type="EMBL" id="MFD2181400.1"/>
    </source>
</evidence>
<organism evidence="1 2">
    <name type="scientific">Rhodoplanes azumiensis</name>
    <dbReference type="NCBI Taxonomy" id="1897628"/>
    <lineage>
        <taxon>Bacteria</taxon>
        <taxon>Pseudomonadati</taxon>
        <taxon>Pseudomonadota</taxon>
        <taxon>Alphaproteobacteria</taxon>
        <taxon>Hyphomicrobiales</taxon>
        <taxon>Nitrobacteraceae</taxon>
        <taxon>Rhodoplanes</taxon>
    </lineage>
</organism>
<gene>
    <name evidence="1" type="ORF">ACFSOX_04490</name>
</gene>
<evidence type="ECO:0000313" key="2">
    <source>
        <dbReference type="Proteomes" id="UP001597314"/>
    </source>
</evidence>
<sequence>MAILLAGPASEPVTLADAKTFLRVDHDADDASIAALIAAARRLVEAATRRALITQTWRLVRDAWPAGGRLRVLPAPLCSVAAARVFDAAGMPQAIDPAVFTLDTVSLPGIVSFSSAAVPAPGLRVAGIAIDVTVGHGDDAAAVPAPLVQAVRLWLAHLYEHRGTEAQAQPPQTIAALVAPFRVLAP</sequence>
<protein>
    <submittedName>
        <fullName evidence="1">Head-tail connector protein</fullName>
    </submittedName>
</protein>
<dbReference type="NCBIfam" id="TIGR02215">
    <property type="entry name" value="phage_chp_gp8"/>
    <property type="match status" value="1"/>
</dbReference>
<keyword evidence="2" id="KW-1185">Reference proteome</keyword>
<dbReference type="RefSeq" id="WP_378476584.1">
    <property type="nucleotide sequence ID" value="NZ_JBHUIW010000003.1"/>
</dbReference>
<reference evidence="2" key="1">
    <citation type="journal article" date="2019" name="Int. J. Syst. Evol. Microbiol.">
        <title>The Global Catalogue of Microorganisms (GCM) 10K type strain sequencing project: providing services to taxonomists for standard genome sequencing and annotation.</title>
        <authorList>
            <consortium name="The Broad Institute Genomics Platform"/>
            <consortium name="The Broad Institute Genome Sequencing Center for Infectious Disease"/>
            <person name="Wu L."/>
            <person name="Ma J."/>
        </authorList>
    </citation>
    <scope>NUCLEOTIDE SEQUENCE [LARGE SCALE GENOMIC DNA]</scope>
    <source>
        <strain evidence="2">CGMCC 1.6774</strain>
    </source>
</reference>
<comment type="caution">
    <text evidence="1">The sequence shown here is derived from an EMBL/GenBank/DDBJ whole genome shotgun (WGS) entry which is preliminary data.</text>
</comment>